<dbReference type="GO" id="GO:0003677">
    <property type="term" value="F:DNA binding"/>
    <property type="evidence" value="ECO:0007669"/>
    <property type="project" value="InterPro"/>
</dbReference>
<gene>
    <name evidence="2" type="ORF">PEDI_32660</name>
</gene>
<feature type="domain" description="HTH merR-type" evidence="1">
    <location>
        <begin position="4"/>
        <end position="73"/>
    </location>
</feature>
<dbReference type="InterPro" id="IPR036594">
    <property type="entry name" value="Meth_synthase_dom"/>
</dbReference>
<dbReference type="RefSeq" id="WP_338237956.1">
    <property type="nucleotide sequence ID" value="NZ_BQKE01000002.1"/>
</dbReference>
<accession>A0AAN4VZ34</accession>
<dbReference type="Proteomes" id="UP001310022">
    <property type="component" value="Unassembled WGS sequence"/>
</dbReference>
<dbReference type="SUPFAM" id="SSF46955">
    <property type="entry name" value="Putative DNA-binding domain"/>
    <property type="match status" value="1"/>
</dbReference>
<proteinExistence type="predicted"/>
<dbReference type="GO" id="GO:0006355">
    <property type="term" value="P:regulation of DNA-templated transcription"/>
    <property type="evidence" value="ECO:0007669"/>
    <property type="project" value="InterPro"/>
</dbReference>
<protein>
    <recommendedName>
        <fullName evidence="1">HTH merR-type domain-containing protein</fullName>
    </recommendedName>
</protein>
<comment type="caution">
    <text evidence="2">The sequence shown here is derived from an EMBL/GenBank/DDBJ whole genome shotgun (WGS) entry which is preliminary data.</text>
</comment>
<dbReference type="Pfam" id="PF13411">
    <property type="entry name" value="MerR_1"/>
    <property type="match status" value="1"/>
</dbReference>
<dbReference type="EMBL" id="BQKE01000002">
    <property type="protein sequence ID" value="GJM62714.1"/>
    <property type="molecule type" value="Genomic_DNA"/>
</dbReference>
<sequence>MEAFNIIEVEQLTGIKAHTLRIWEQRYAFLSPGRDELNTRWYSTADLLMILEIALLKDHNHRISTIVSMPEVTRKEKVSEILNKLMNFPTAVMGLLIGMAKEDHEEFERILASLTLKYGIEKTITDAIYPLLMRTGMIWGNTIISSGQENMVRDIVRYNLSFTVKKQELQMVDHDKHFMFFLPPGEEDDLAMIFAQFLVQREGNKVTFINEALPTEHVIQKASLLQADCVLSILNNYPDSFLSAQGFVDQLGDATTIPVLLSGSKMIGQGIIEPEKISIFNKFQDLIDFMEEQRVSVCY</sequence>
<evidence type="ECO:0000259" key="1">
    <source>
        <dbReference type="SMART" id="SM00422"/>
    </source>
</evidence>
<reference evidence="2 3" key="1">
    <citation type="submission" date="2021-12" db="EMBL/GenBank/DDBJ databases">
        <title>Genome sequencing of bacteria with rrn-lacking chromosome and rrn-plasmid.</title>
        <authorList>
            <person name="Anda M."/>
            <person name="Iwasaki W."/>
        </authorList>
    </citation>
    <scope>NUCLEOTIDE SEQUENCE [LARGE SCALE GENOMIC DNA]</scope>
    <source>
        <strain evidence="2 3">NBRC 15940</strain>
    </source>
</reference>
<dbReference type="Gene3D" id="1.10.1240.10">
    <property type="entry name" value="Methionine synthase domain"/>
    <property type="match status" value="1"/>
</dbReference>
<evidence type="ECO:0000313" key="3">
    <source>
        <dbReference type="Proteomes" id="UP001310022"/>
    </source>
</evidence>
<dbReference type="SMART" id="SM00422">
    <property type="entry name" value="HTH_MERR"/>
    <property type="match status" value="1"/>
</dbReference>
<organism evidence="2 3">
    <name type="scientific">Persicobacter diffluens</name>
    <dbReference type="NCBI Taxonomy" id="981"/>
    <lineage>
        <taxon>Bacteria</taxon>
        <taxon>Pseudomonadati</taxon>
        <taxon>Bacteroidota</taxon>
        <taxon>Cytophagia</taxon>
        <taxon>Cytophagales</taxon>
        <taxon>Persicobacteraceae</taxon>
        <taxon>Persicobacter</taxon>
    </lineage>
</organism>
<evidence type="ECO:0000313" key="2">
    <source>
        <dbReference type="EMBL" id="GJM62714.1"/>
    </source>
</evidence>
<keyword evidence="3" id="KW-1185">Reference proteome</keyword>
<dbReference type="Gene3D" id="1.10.1660.10">
    <property type="match status" value="1"/>
</dbReference>
<name>A0AAN4VZ34_9BACT</name>
<dbReference type="InterPro" id="IPR009061">
    <property type="entry name" value="DNA-bd_dom_put_sf"/>
</dbReference>
<dbReference type="InterPro" id="IPR000551">
    <property type="entry name" value="MerR-type_HTH_dom"/>
</dbReference>
<dbReference type="AlphaFoldDB" id="A0AAN4VZ34"/>